<feature type="transmembrane region" description="Helical" evidence="1">
    <location>
        <begin position="265"/>
        <end position="288"/>
    </location>
</feature>
<comment type="caution">
    <text evidence="2">The sequence shown here is derived from an EMBL/GenBank/DDBJ whole genome shotgun (WGS) entry which is preliminary data.</text>
</comment>
<feature type="transmembrane region" description="Helical" evidence="1">
    <location>
        <begin position="116"/>
        <end position="138"/>
    </location>
</feature>
<feature type="transmembrane region" description="Helical" evidence="1">
    <location>
        <begin position="294"/>
        <end position="318"/>
    </location>
</feature>
<organism evidence="2 3">
    <name type="scientific">Agaribacillus aureus</name>
    <dbReference type="NCBI Taxonomy" id="3051825"/>
    <lineage>
        <taxon>Bacteria</taxon>
        <taxon>Pseudomonadati</taxon>
        <taxon>Bacteroidota</taxon>
        <taxon>Cytophagia</taxon>
        <taxon>Cytophagales</taxon>
        <taxon>Splendidivirgaceae</taxon>
        <taxon>Agaribacillus</taxon>
    </lineage>
</organism>
<feature type="transmembrane region" description="Helical" evidence="1">
    <location>
        <begin position="203"/>
        <end position="227"/>
    </location>
</feature>
<accession>A0ABT8LGI1</accession>
<protein>
    <submittedName>
        <fullName evidence="2">Uncharacterized protein</fullName>
    </submittedName>
</protein>
<proteinExistence type="predicted"/>
<keyword evidence="1" id="KW-1133">Transmembrane helix</keyword>
<keyword evidence="1" id="KW-0472">Membrane</keyword>
<name>A0ABT8LGI1_9BACT</name>
<dbReference type="Proteomes" id="UP001172083">
    <property type="component" value="Unassembled WGS sequence"/>
</dbReference>
<evidence type="ECO:0000313" key="2">
    <source>
        <dbReference type="EMBL" id="MDN5216915.1"/>
    </source>
</evidence>
<feature type="transmembrane region" description="Helical" evidence="1">
    <location>
        <begin position="63"/>
        <end position="85"/>
    </location>
</feature>
<keyword evidence="1" id="KW-0812">Transmembrane</keyword>
<reference evidence="2" key="1">
    <citation type="submission" date="2023-06" db="EMBL/GenBank/DDBJ databases">
        <title>Genomic of Agaribacillus aureum.</title>
        <authorList>
            <person name="Wang G."/>
        </authorList>
    </citation>
    <scope>NUCLEOTIDE SEQUENCE</scope>
    <source>
        <strain evidence="2">BMA12</strain>
    </source>
</reference>
<dbReference type="EMBL" id="JAUJEB010000012">
    <property type="protein sequence ID" value="MDN5216915.1"/>
    <property type="molecule type" value="Genomic_DNA"/>
</dbReference>
<feature type="transmembrane region" description="Helical" evidence="1">
    <location>
        <begin position="172"/>
        <end position="191"/>
    </location>
</feature>
<evidence type="ECO:0000256" key="1">
    <source>
        <dbReference type="SAM" id="Phobius"/>
    </source>
</evidence>
<sequence>MLRSMKYGAGFLLELFKESYRMLILAFQDNERLYVKEAISGYDETRLNYYMAMGWLSGFAENLIIAFLVWPLVSCTITFFCLWILGVPIGVIGFACTLVFLVCLAGNWICGSSVNLLGSAAGGVFIGSSLGIVSGLLISDLGGYASVWQTIDRLSNAEAILGGIASSHFPPALIFCITAISIALTSYLMAFNSSKAEGHVIKGILIGLLSGLLIPLTLFTYSLLSAAFNGESFLLFAAAFIWGGLGLGVTLGVRMKWKGYYKRIGLRGLIVGGISFLLFAFVMVGLEYSNDPKISLLLIGLANAIFHGTFFAVTYLIGERFGGNLAGAIASGLSGAGGYSIALLIHHNIL</sequence>
<feature type="transmembrane region" description="Helical" evidence="1">
    <location>
        <begin position="91"/>
        <end position="109"/>
    </location>
</feature>
<dbReference type="RefSeq" id="WP_346762253.1">
    <property type="nucleotide sequence ID" value="NZ_JAUJEB010000012.1"/>
</dbReference>
<feature type="transmembrane region" description="Helical" evidence="1">
    <location>
        <begin position="325"/>
        <end position="345"/>
    </location>
</feature>
<keyword evidence="3" id="KW-1185">Reference proteome</keyword>
<feature type="transmembrane region" description="Helical" evidence="1">
    <location>
        <begin position="233"/>
        <end position="253"/>
    </location>
</feature>
<evidence type="ECO:0000313" key="3">
    <source>
        <dbReference type="Proteomes" id="UP001172083"/>
    </source>
</evidence>
<gene>
    <name evidence="2" type="ORF">QQ020_32895</name>
</gene>